<dbReference type="Pfam" id="PF14175">
    <property type="entry name" value="YaaC"/>
    <property type="match status" value="1"/>
</dbReference>
<dbReference type="EMBL" id="CP134050">
    <property type="protein sequence ID" value="WNC14866.1"/>
    <property type="molecule type" value="Genomic_DNA"/>
</dbReference>
<dbReference type="RefSeq" id="WP_310767657.1">
    <property type="nucleotide sequence ID" value="NZ_CP134050.1"/>
</dbReference>
<sequence>MEHADRLAFQNSTRFLYFWKQARQYYRTAETAELSVRPLLLFYGSAHLLKGMLLTRDPAYPQNSRVLQHGVTTRRLKRSTYSLIEDEIRPQKEGFFAHLAHVFELSPLQDRYVVRELVTSMPGVSQTIALLTHAQPLWLRLKLNSCIHSPSADSADGHSMGSCESWMSIVFPEKQDGPLAYSCDTFAQYIRRLAPAGWHAERLHWKKGTGKELLLPHSALYTLEQHPLFRVLGDELFFWNGSANTLPLPEWASHYLLLYLLSMLCRYETEWWGEITFTHDYAERVLLEEFLEYHIESFPTVIMRQVQQKNSLYAHP</sequence>
<proteinExistence type="predicted"/>
<evidence type="ECO:0000313" key="1">
    <source>
        <dbReference type="EMBL" id="WNC14866.1"/>
    </source>
</evidence>
<dbReference type="Proteomes" id="UP001256827">
    <property type="component" value="Chromosome"/>
</dbReference>
<name>A0ABY9T457_BREBE</name>
<accession>A0ABY9T457</accession>
<organism evidence="1 2">
    <name type="scientific">Brevibacillus brevis</name>
    <name type="common">Bacillus brevis</name>
    <dbReference type="NCBI Taxonomy" id="1393"/>
    <lineage>
        <taxon>Bacteria</taxon>
        <taxon>Bacillati</taxon>
        <taxon>Bacillota</taxon>
        <taxon>Bacilli</taxon>
        <taxon>Bacillales</taxon>
        <taxon>Paenibacillaceae</taxon>
        <taxon>Brevibacillus</taxon>
    </lineage>
</organism>
<keyword evidence="2" id="KW-1185">Reference proteome</keyword>
<gene>
    <name evidence="1" type="ORF">RGB73_00235</name>
</gene>
<dbReference type="InterPro" id="IPR026988">
    <property type="entry name" value="YaaC-like"/>
</dbReference>
<reference evidence="1 2" key="1">
    <citation type="submission" date="2023-09" db="EMBL/GenBank/DDBJ databases">
        <title>Complete Genome and Methylome dissection of Bacillus brevis NEB573 original source of BbsI restriction endonuclease.</title>
        <authorList>
            <person name="Fomenkov A."/>
            <person name="Roberts R.D."/>
        </authorList>
    </citation>
    <scope>NUCLEOTIDE SEQUENCE [LARGE SCALE GENOMIC DNA]</scope>
    <source>
        <strain evidence="1 2">NEB573</strain>
    </source>
</reference>
<evidence type="ECO:0000313" key="2">
    <source>
        <dbReference type="Proteomes" id="UP001256827"/>
    </source>
</evidence>
<protein>
    <submittedName>
        <fullName evidence="1">YaaC family protein</fullName>
    </submittedName>
</protein>